<dbReference type="CDD" id="cd12193">
    <property type="entry name" value="bZIP_GCN4"/>
    <property type="match status" value="1"/>
</dbReference>
<feature type="domain" description="BZIP" evidence="3">
    <location>
        <begin position="242"/>
        <end position="256"/>
    </location>
</feature>
<dbReference type="Gene3D" id="3.30.160.60">
    <property type="entry name" value="Classic Zinc Finger"/>
    <property type="match status" value="1"/>
</dbReference>
<keyword evidence="1" id="KW-0175">Coiled coil</keyword>
<dbReference type="SUPFAM" id="SSF57959">
    <property type="entry name" value="Leucine zipper domain"/>
    <property type="match status" value="1"/>
</dbReference>
<proteinExistence type="predicted"/>
<feature type="coiled-coil region" evidence="1">
    <location>
        <begin position="250"/>
        <end position="281"/>
    </location>
</feature>
<sequence>MLSQKPGDDGANDVPLADAAPVAAPADVTDAETIRSLMDVLAATPDLQMSNDLNEYLTSPLIDSPFDDDLLTTPAVGSDMHADIMTSPLMGDFGDSFGEFPSLFGGFDDPAYQVTKPEQEPLVFPHLPNIDKMYSLETPNTPFIDSPSASPSNRTVAPLPSTKRKSTATGTRKNITPGTLVPVDAPTQSRKYVIPSTTSRKELPATFRRKRLRTAGAGDEEDQLAEEGLTPSLSELEQIEVKRRQNTVAARRSRKRKLEYQRELEQSLEQYKRESEMWKQRALTCHALLRSHQIECPEFSDS</sequence>
<dbReference type="Pfam" id="PF07716">
    <property type="entry name" value="bZIP_2"/>
    <property type="match status" value="1"/>
</dbReference>
<dbReference type="InterPro" id="IPR046347">
    <property type="entry name" value="bZIP_sf"/>
</dbReference>
<organism evidence="4 5">
    <name type="scientific">Boletus edulis BED1</name>
    <dbReference type="NCBI Taxonomy" id="1328754"/>
    <lineage>
        <taxon>Eukaryota</taxon>
        <taxon>Fungi</taxon>
        <taxon>Dikarya</taxon>
        <taxon>Basidiomycota</taxon>
        <taxon>Agaricomycotina</taxon>
        <taxon>Agaricomycetes</taxon>
        <taxon>Agaricomycetidae</taxon>
        <taxon>Boletales</taxon>
        <taxon>Boletineae</taxon>
        <taxon>Boletaceae</taxon>
        <taxon>Boletoideae</taxon>
        <taxon>Boletus</taxon>
    </lineage>
</organism>
<evidence type="ECO:0000256" key="2">
    <source>
        <dbReference type="SAM" id="MobiDB-lite"/>
    </source>
</evidence>
<evidence type="ECO:0000256" key="1">
    <source>
        <dbReference type="SAM" id="Coils"/>
    </source>
</evidence>
<evidence type="ECO:0000259" key="3">
    <source>
        <dbReference type="PROSITE" id="PS00036"/>
    </source>
</evidence>
<feature type="compositionally biased region" description="Polar residues" evidence="2">
    <location>
        <begin position="142"/>
        <end position="155"/>
    </location>
</feature>
<dbReference type="Proteomes" id="UP001194468">
    <property type="component" value="Unassembled WGS sequence"/>
</dbReference>
<comment type="caution">
    <text evidence="4">The sequence shown here is derived from an EMBL/GenBank/DDBJ whole genome shotgun (WGS) entry which is preliminary data.</text>
</comment>
<protein>
    <recommendedName>
        <fullName evidence="3">BZIP domain-containing protein</fullName>
    </recommendedName>
</protein>
<feature type="compositionally biased region" description="Polar residues" evidence="2">
    <location>
        <begin position="186"/>
        <end position="198"/>
    </location>
</feature>
<dbReference type="PROSITE" id="PS00036">
    <property type="entry name" value="BZIP_BASIC"/>
    <property type="match status" value="1"/>
</dbReference>
<evidence type="ECO:0000313" key="4">
    <source>
        <dbReference type="EMBL" id="KAF8443213.1"/>
    </source>
</evidence>
<accession>A0AAD4BZ45</accession>
<reference evidence="4" key="1">
    <citation type="submission" date="2019-10" db="EMBL/GenBank/DDBJ databases">
        <authorList>
            <consortium name="DOE Joint Genome Institute"/>
            <person name="Kuo A."/>
            <person name="Miyauchi S."/>
            <person name="Kiss E."/>
            <person name="Drula E."/>
            <person name="Kohler A."/>
            <person name="Sanchez-Garcia M."/>
            <person name="Andreopoulos B."/>
            <person name="Barry K.W."/>
            <person name="Bonito G."/>
            <person name="Buee M."/>
            <person name="Carver A."/>
            <person name="Chen C."/>
            <person name="Cichocki N."/>
            <person name="Clum A."/>
            <person name="Culley D."/>
            <person name="Crous P.W."/>
            <person name="Fauchery L."/>
            <person name="Girlanda M."/>
            <person name="Hayes R."/>
            <person name="Keri Z."/>
            <person name="LaButti K."/>
            <person name="Lipzen A."/>
            <person name="Lombard V."/>
            <person name="Magnuson J."/>
            <person name="Maillard F."/>
            <person name="Morin E."/>
            <person name="Murat C."/>
            <person name="Nolan M."/>
            <person name="Ohm R."/>
            <person name="Pangilinan J."/>
            <person name="Pereira M."/>
            <person name="Perotto S."/>
            <person name="Peter M."/>
            <person name="Riley R."/>
            <person name="Sitrit Y."/>
            <person name="Stielow B."/>
            <person name="Szollosi G."/>
            <person name="Zifcakova L."/>
            <person name="Stursova M."/>
            <person name="Spatafora J.W."/>
            <person name="Tedersoo L."/>
            <person name="Vaario L.-M."/>
            <person name="Yamada A."/>
            <person name="Yan M."/>
            <person name="Wang P."/>
            <person name="Xu J."/>
            <person name="Bruns T."/>
            <person name="Baldrian P."/>
            <person name="Vilgalys R."/>
            <person name="Henrissat B."/>
            <person name="Grigoriev I.V."/>
            <person name="Hibbett D."/>
            <person name="Nagy L.G."/>
            <person name="Martin F.M."/>
        </authorList>
    </citation>
    <scope>NUCLEOTIDE SEQUENCE</scope>
    <source>
        <strain evidence="4">BED1</strain>
    </source>
</reference>
<name>A0AAD4BZ45_BOLED</name>
<keyword evidence="5" id="KW-1185">Reference proteome</keyword>
<dbReference type="GO" id="GO:0003700">
    <property type="term" value="F:DNA-binding transcription factor activity"/>
    <property type="evidence" value="ECO:0007669"/>
    <property type="project" value="InterPro"/>
</dbReference>
<reference evidence="4" key="2">
    <citation type="journal article" date="2020" name="Nat. Commun.">
        <title>Large-scale genome sequencing of mycorrhizal fungi provides insights into the early evolution of symbiotic traits.</title>
        <authorList>
            <person name="Miyauchi S."/>
            <person name="Kiss E."/>
            <person name="Kuo A."/>
            <person name="Drula E."/>
            <person name="Kohler A."/>
            <person name="Sanchez-Garcia M."/>
            <person name="Morin E."/>
            <person name="Andreopoulos B."/>
            <person name="Barry K.W."/>
            <person name="Bonito G."/>
            <person name="Buee M."/>
            <person name="Carver A."/>
            <person name="Chen C."/>
            <person name="Cichocki N."/>
            <person name="Clum A."/>
            <person name="Culley D."/>
            <person name="Crous P.W."/>
            <person name="Fauchery L."/>
            <person name="Girlanda M."/>
            <person name="Hayes R.D."/>
            <person name="Keri Z."/>
            <person name="LaButti K."/>
            <person name="Lipzen A."/>
            <person name="Lombard V."/>
            <person name="Magnuson J."/>
            <person name="Maillard F."/>
            <person name="Murat C."/>
            <person name="Nolan M."/>
            <person name="Ohm R.A."/>
            <person name="Pangilinan J."/>
            <person name="Pereira M.F."/>
            <person name="Perotto S."/>
            <person name="Peter M."/>
            <person name="Pfister S."/>
            <person name="Riley R."/>
            <person name="Sitrit Y."/>
            <person name="Stielow J.B."/>
            <person name="Szollosi G."/>
            <person name="Zifcakova L."/>
            <person name="Stursova M."/>
            <person name="Spatafora J.W."/>
            <person name="Tedersoo L."/>
            <person name="Vaario L.M."/>
            <person name="Yamada A."/>
            <person name="Yan M."/>
            <person name="Wang P."/>
            <person name="Xu J."/>
            <person name="Bruns T."/>
            <person name="Baldrian P."/>
            <person name="Vilgalys R."/>
            <person name="Dunand C."/>
            <person name="Henrissat B."/>
            <person name="Grigoriev I.V."/>
            <person name="Hibbett D."/>
            <person name="Nagy L.G."/>
            <person name="Martin F.M."/>
        </authorList>
    </citation>
    <scope>NUCLEOTIDE SEQUENCE</scope>
    <source>
        <strain evidence="4">BED1</strain>
    </source>
</reference>
<dbReference type="InterPro" id="IPR004827">
    <property type="entry name" value="bZIP"/>
</dbReference>
<evidence type="ECO:0000313" key="5">
    <source>
        <dbReference type="Proteomes" id="UP001194468"/>
    </source>
</evidence>
<gene>
    <name evidence="4" type="ORF">L210DRAFT_3396322</name>
</gene>
<feature type="region of interest" description="Disordered" evidence="2">
    <location>
        <begin position="142"/>
        <end position="204"/>
    </location>
</feature>
<feature type="compositionally biased region" description="Polar residues" evidence="2">
    <location>
        <begin position="167"/>
        <end position="177"/>
    </location>
</feature>
<dbReference type="AlphaFoldDB" id="A0AAD4BZ45"/>
<dbReference type="EMBL" id="WHUW01000008">
    <property type="protein sequence ID" value="KAF8443213.1"/>
    <property type="molecule type" value="Genomic_DNA"/>
</dbReference>